<sequence>MNLNMVVGINKPESLLFHSRLSSSSSFCPHEAKLTPFQTHCSTENVEAQGLESGASVSKSETLPMAGFTTLLPVGPGQNATPPPSSTLPPFLKEEEVNLHLRGGRVESHLGKTTPSSPDRDSNLDIPVLSGLAQHDWRVSQLHHRGAVASRSKNTDFVRGPLMCSETLHPLAPPLFSPLFSRELTVSDDSAEEDETVTSLPTEWRLNRGPTDALLVAHLSERVLGEVCPEDEAPPVKDSSSGIGLTDEPSSSMEPRRPTNVSSTCLAGEDTEVNERFNFYSRELLAVNMMPLSQSSFPLPRLSCAVPSSSSASFSTSLI</sequence>
<dbReference type="AlphaFoldDB" id="A0A7R9EZU0"/>
<feature type="compositionally biased region" description="Polar residues" evidence="1">
    <location>
        <begin position="238"/>
        <end position="264"/>
    </location>
</feature>
<proteinExistence type="predicted"/>
<accession>A0A7R9EZU0</accession>
<feature type="region of interest" description="Disordered" evidence="1">
    <location>
        <begin position="104"/>
        <end position="124"/>
    </location>
</feature>
<evidence type="ECO:0000313" key="2">
    <source>
        <dbReference type="EMBL" id="CAD7444011.1"/>
    </source>
</evidence>
<reference evidence="2" key="1">
    <citation type="submission" date="2020-11" db="EMBL/GenBank/DDBJ databases">
        <authorList>
            <person name="Tran Van P."/>
        </authorList>
    </citation>
    <scope>NUCLEOTIDE SEQUENCE</scope>
</reference>
<evidence type="ECO:0000256" key="1">
    <source>
        <dbReference type="SAM" id="MobiDB-lite"/>
    </source>
</evidence>
<organism evidence="2">
    <name type="scientific">Timema bartmani</name>
    <dbReference type="NCBI Taxonomy" id="61472"/>
    <lineage>
        <taxon>Eukaryota</taxon>
        <taxon>Metazoa</taxon>
        <taxon>Ecdysozoa</taxon>
        <taxon>Arthropoda</taxon>
        <taxon>Hexapoda</taxon>
        <taxon>Insecta</taxon>
        <taxon>Pterygota</taxon>
        <taxon>Neoptera</taxon>
        <taxon>Polyneoptera</taxon>
        <taxon>Phasmatodea</taxon>
        <taxon>Timematodea</taxon>
        <taxon>Timematoidea</taxon>
        <taxon>Timematidae</taxon>
        <taxon>Timema</taxon>
    </lineage>
</organism>
<protein>
    <submittedName>
        <fullName evidence="2">Uncharacterized protein</fullName>
    </submittedName>
</protein>
<gene>
    <name evidence="2" type="ORF">TBIB3V08_LOCUS6404</name>
</gene>
<dbReference type="EMBL" id="OD566445">
    <property type="protein sequence ID" value="CAD7444011.1"/>
    <property type="molecule type" value="Genomic_DNA"/>
</dbReference>
<feature type="region of interest" description="Disordered" evidence="1">
    <location>
        <begin position="230"/>
        <end position="264"/>
    </location>
</feature>
<name>A0A7R9EZU0_9NEOP</name>